<dbReference type="InterPro" id="IPR004711">
    <property type="entry name" value="Benzoate_Transporter"/>
</dbReference>
<keyword evidence="1" id="KW-0812">Transmembrane</keyword>
<gene>
    <name evidence="2" type="primary">benE</name>
    <name evidence="2" type="ORF">GCM10011450_03910</name>
</gene>
<dbReference type="Pfam" id="PF03594">
    <property type="entry name" value="BenE"/>
    <property type="match status" value="1"/>
</dbReference>
<feature type="transmembrane region" description="Helical" evidence="1">
    <location>
        <begin position="378"/>
        <end position="399"/>
    </location>
</feature>
<dbReference type="PANTHER" id="PTHR30199:SF0">
    <property type="entry name" value="INNER MEMBRANE PROTEIN YDCO"/>
    <property type="match status" value="1"/>
</dbReference>
<dbReference type="Proteomes" id="UP000608345">
    <property type="component" value="Unassembled WGS sequence"/>
</dbReference>
<feature type="transmembrane region" description="Helical" evidence="1">
    <location>
        <begin position="313"/>
        <end position="331"/>
    </location>
</feature>
<dbReference type="GO" id="GO:0005886">
    <property type="term" value="C:plasma membrane"/>
    <property type="evidence" value="ECO:0007669"/>
    <property type="project" value="TreeGrafter"/>
</dbReference>
<feature type="transmembrane region" description="Helical" evidence="1">
    <location>
        <begin position="59"/>
        <end position="81"/>
    </location>
</feature>
<proteinExistence type="predicted"/>
<protein>
    <submittedName>
        <fullName evidence="2">Benzoate transporter</fullName>
    </submittedName>
</protein>
<keyword evidence="1" id="KW-0472">Membrane</keyword>
<dbReference type="PANTHER" id="PTHR30199">
    <property type="entry name" value="MFS FAMILY TRANSPORTER, PREDICTED SUBSTRATE BENZOATE"/>
    <property type="match status" value="1"/>
</dbReference>
<evidence type="ECO:0000313" key="2">
    <source>
        <dbReference type="EMBL" id="GGW77424.1"/>
    </source>
</evidence>
<organism evidence="2 3">
    <name type="scientific">Advenella faeciporci</name>
    <dbReference type="NCBI Taxonomy" id="797535"/>
    <lineage>
        <taxon>Bacteria</taxon>
        <taxon>Pseudomonadati</taxon>
        <taxon>Pseudomonadota</taxon>
        <taxon>Betaproteobacteria</taxon>
        <taxon>Burkholderiales</taxon>
        <taxon>Alcaligenaceae</taxon>
    </lineage>
</organism>
<feature type="transmembrane region" description="Helical" evidence="1">
    <location>
        <begin position="262"/>
        <end position="292"/>
    </location>
</feature>
<feature type="transmembrane region" description="Helical" evidence="1">
    <location>
        <begin position="162"/>
        <end position="178"/>
    </location>
</feature>
<feature type="transmembrane region" description="Helical" evidence="1">
    <location>
        <begin position="337"/>
        <end position="357"/>
    </location>
</feature>
<dbReference type="RefSeq" id="WP_189383765.1">
    <property type="nucleotide sequence ID" value="NZ_BAABFY010000057.1"/>
</dbReference>
<feature type="transmembrane region" description="Helical" evidence="1">
    <location>
        <begin position="184"/>
        <end position="202"/>
    </location>
</feature>
<dbReference type="NCBIfam" id="TIGR00843">
    <property type="entry name" value="benE"/>
    <property type="match status" value="1"/>
</dbReference>
<evidence type="ECO:0000256" key="1">
    <source>
        <dbReference type="SAM" id="Phobius"/>
    </source>
</evidence>
<sequence length="411" mass="43620">MNDRLDKVHTGQKYPLKQKTTDWSISAIVSGFLAVLISYAGPLVIFFQAASTGNISNDMMVSWVWGISIGAGISGIFLSWWLKVPVVTAWSAPGTVLLISLFPEITMGQVVGAYLSSALLLFIIGITGYFDKAVRLIPQGIAAGMIAGILLQFGLRAFEASALSPLLSVGMILAYILSRRYLPRYNIVIVAIVGFTIAFLLDKTNLGILSPKLAMPVLIAPEFDLATFLSFTIPLTLVSLTGQFLPGMTILNLAGYRVPAKAIIVITALASAMVAFTGGITIVLAAITAAICTGKDAHEDPSKRYVAGISNGLFYLIGGLFAGTIVMLFTALPKELITILAGLALIGAITANLTIVIEDTKHREASLITFLATASGMSMWGLGSAFWGIVIGLLAFFIMNSKTALTDKKTS</sequence>
<dbReference type="AlphaFoldDB" id="A0A918JFA5"/>
<accession>A0A918JFA5</accession>
<reference evidence="2" key="2">
    <citation type="submission" date="2020-09" db="EMBL/GenBank/DDBJ databases">
        <authorList>
            <person name="Sun Q."/>
            <person name="Kim S."/>
        </authorList>
    </citation>
    <scope>NUCLEOTIDE SEQUENCE</scope>
    <source>
        <strain evidence="2">KCTC 23732</strain>
    </source>
</reference>
<comment type="caution">
    <text evidence="2">The sequence shown here is derived from an EMBL/GenBank/DDBJ whole genome shotgun (WGS) entry which is preliminary data.</text>
</comment>
<feature type="transmembrane region" description="Helical" evidence="1">
    <location>
        <begin position="23"/>
        <end position="47"/>
    </location>
</feature>
<dbReference type="GO" id="GO:0042925">
    <property type="term" value="F:benzoate transmembrane transporter activity"/>
    <property type="evidence" value="ECO:0007669"/>
    <property type="project" value="InterPro"/>
</dbReference>
<dbReference type="EMBL" id="BMYS01000002">
    <property type="protein sequence ID" value="GGW77424.1"/>
    <property type="molecule type" value="Genomic_DNA"/>
</dbReference>
<keyword evidence="1" id="KW-1133">Transmembrane helix</keyword>
<evidence type="ECO:0000313" key="3">
    <source>
        <dbReference type="Proteomes" id="UP000608345"/>
    </source>
</evidence>
<reference evidence="2" key="1">
    <citation type="journal article" date="2014" name="Int. J. Syst. Evol. Microbiol.">
        <title>Complete genome sequence of Corynebacterium casei LMG S-19264T (=DSM 44701T), isolated from a smear-ripened cheese.</title>
        <authorList>
            <consortium name="US DOE Joint Genome Institute (JGI-PGF)"/>
            <person name="Walter F."/>
            <person name="Albersmeier A."/>
            <person name="Kalinowski J."/>
            <person name="Ruckert C."/>
        </authorList>
    </citation>
    <scope>NUCLEOTIDE SEQUENCE</scope>
    <source>
        <strain evidence="2">KCTC 23732</strain>
    </source>
</reference>
<name>A0A918JFA5_9BURK</name>
<feature type="transmembrane region" description="Helical" evidence="1">
    <location>
        <begin position="136"/>
        <end position="155"/>
    </location>
</feature>
<feature type="transmembrane region" description="Helical" evidence="1">
    <location>
        <begin position="110"/>
        <end position="130"/>
    </location>
</feature>
<keyword evidence="3" id="KW-1185">Reference proteome</keyword>